<feature type="compositionally biased region" description="Low complexity" evidence="1">
    <location>
        <begin position="46"/>
        <end position="55"/>
    </location>
</feature>
<name>A0A8T0HHG9_CERPU</name>
<keyword evidence="3" id="KW-1185">Reference proteome</keyword>
<gene>
    <name evidence="2" type="ORF">KC19_6G147500</name>
</gene>
<accession>A0A8T0HHG9</accession>
<comment type="caution">
    <text evidence="2">The sequence shown here is derived from an EMBL/GenBank/DDBJ whole genome shotgun (WGS) entry which is preliminary data.</text>
</comment>
<sequence length="107" mass="11894">MCLPRYWGCIERLDVGKRCWAKPCAITSLQSRATGWASRARATYSRALRGQQQARRAGRPWRARQAGRPQRVRRARRARQRRAGLEQGGGVTGTGGKRGSGNVDGTE</sequence>
<protein>
    <submittedName>
        <fullName evidence="2">Uncharacterized protein</fullName>
    </submittedName>
</protein>
<evidence type="ECO:0000256" key="1">
    <source>
        <dbReference type="SAM" id="MobiDB-lite"/>
    </source>
</evidence>
<evidence type="ECO:0000313" key="2">
    <source>
        <dbReference type="EMBL" id="KAG0570247.1"/>
    </source>
</evidence>
<dbReference type="Proteomes" id="UP000822688">
    <property type="component" value="Chromosome 6"/>
</dbReference>
<dbReference type="EMBL" id="CM026427">
    <property type="protein sequence ID" value="KAG0570247.1"/>
    <property type="molecule type" value="Genomic_DNA"/>
</dbReference>
<feature type="compositionally biased region" description="Gly residues" evidence="1">
    <location>
        <begin position="86"/>
        <end position="99"/>
    </location>
</feature>
<organism evidence="2 3">
    <name type="scientific">Ceratodon purpureus</name>
    <name type="common">Fire moss</name>
    <name type="synonym">Dicranum purpureum</name>
    <dbReference type="NCBI Taxonomy" id="3225"/>
    <lineage>
        <taxon>Eukaryota</taxon>
        <taxon>Viridiplantae</taxon>
        <taxon>Streptophyta</taxon>
        <taxon>Embryophyta</taxon>
        <taxon>Bryophyta</taxon>
        <taxon>Bryophytina</taxon>
        <taxon>Bryopsida</taxon>
        <taxon>Dicranidae</taxon>
        <taxon>Pseudoditrichales</taxon>
        <taxon>Ditrichaceae</taxon>
        <taxon>Ceratodon</taxon>
    </lineage>
</organism>
<feature type="compositionally biased region" description="Basic residues" evidence="1">
    <location>
        <begin position="70"/>
        <end position="82"/>
    </location>
</feature>
<proteinExistence type="predicted"/>
<dbReference type="AlphaFoldDB" id="A0A8T0HHG9"/>
<reference evidence="2 3" key="1">
    <citation type="submission" date="2020-06" db="EMBL/GenBank/DDBJ databases">
        <title>WGS assembly of Ceratodon purpureus strain R40.</title>
        <authorList>
            <person name="Carey S.B."/>
            <person name="Jenkins J."/>
            <person name="Shu S."/>
            <person name="Lovell J.T."/>
            <person name="Sreedasyam A."/>
            <person name="Maumus F."/>
            <person name="Tiley G.P."/>
            <person name="Fernandez-Pozo N."/>
            <person name="Barry K."/>
            <person name="Chen C."/>
            <person name="Wang M."/>
            <person name="Lipzen A."/>
            <person name="Daum C."/>
            <person name="Saski C.A."/>
            <person name="Payton A.C."/>
            <person name="Mcbreen J.C."/>
            <person name="Conrad R.E."/>
            <person name="Kollar L.M."/>
            <person name="Olsson S."/>
            <person name="Huttunen S."/>
            <person name="Landis J.B."/>
            <person name="Wickett N.J."/>
            <person name="Johnson M.G."/>
            <person name="Rensing S.A."/>
            <person name="Grimwood J."/>
            <person name="Schmutz J."/>
            <person name="Mcdaniel S.F."/>
        </authorList>
    </citation>
    <scope>NUCLEOTIDE SEQUENCE [LARGE SCALE GENOMIC DNA]</scope>
    <source>
        <strain evidence="2 3">R40</strain>
    </source>
</reference>
<feature type="region of interest" description="Disordered" evidence="1">
    <location>
        <begin position="46"/>
        <end position="107"/>
    </location>
</feature>
<evidence type="ECO:0000313" key="3">
    <source>
        <dbReference type="Proteomes" id="UP000822688"/>
    </source>
</evidence>